<evidence type="ECO:0000313" key="1">
    <source>
        <dbReference type="EMBL" id="PIY71651.1"/>
    </source>
</evidence>
<organism evidence="1 2">
    <name type="scientific">Candidatus Roizmanbacteria bacterium CG_4_10_14_0_8_um_filter_33_9</name>
    <dbReference type="NCBI Taxonomy" id="1974826"/>
    <lineage>
        <taxon>Bacteria</taxon>
        <taxon>Candidatus Roizmaniibacteriota</taxon>
    </lineage>
</organism>
<accession>A0A2M7QI83</accession>
<protein>
    <submittedName>
        <fullName evidence="1">Uncharacterized protein</fullName>
    </submittedName>
</protein>
<dbReference type="EMBL" id="PFLI01000175">
    <property type="protein sequence ID" value="PIY71651.1"/>
    <property type="molecule type" value="Genomic_DNA"/>
</dbReference>
<evidence type="ECO:0000313" key="2">
    <source>
        <dbReference type="Proteomes" id="UP000229401"/>
    </source>
</evidence>
<proteinExistence type="predicted"/>
<dbReference type="Proteomes" id="UP000229401">
    <property type="component" value="Unassembled WGS sequence"/>
</dbReference>
<name>A0A2M7QI83_9BACT</name>
<comment type="caution">
    <text evidence="1">The sequence shown here is derived from an EMBL/GenBank/DDBJ whole genome shotgun (WGS) entry which is preliminary data.</text>
</comment>
<reference evidence="2" key="1">
    <citation type="submission" date="2017-09" db="EMBL/GenBank/DDBJ databases">
        <title>Depth-based differentiation of microbial function through sediment-hosted aquifers and enrichment of novel symbionts in the deep terrestrial subsurface.</title>
        <authorList>
            <person name="Probst A.J."/>
            <person name="Ladd B."/>
            <person name="Jarett J.K."/>
            <person name="Geller-Mcgrath D.E."/>
            <person name="Sieber C.M.K."/>
            <person name="Emerson J.B."/>
            <person name="Anantharaman K."/>
            <person name="Thomas B.C."/>
            <person name="Malmstrom R."/>
            <person name="Stieglmeier M."/>
            <person name="Klingl A."/>
            <person name="Woyke T."/>
            <person name="Ryan C.M."/>
            <person name="Banfield J.F."/>
        </authorList>
    </citation>
    <scope>NUCLEOTIDE SEQUENCE [LARGE SCALE GENOMIC DNA]</scope>
</reference>
<feature type="non-terminal residue" evidence="1">
    <location>
        <position position="1"/>
    </location>
</feature>
<gene>
    <name evidence="1" type="ORF">COY87_05070</name>
</gene>
<dbReference type="AlphaFoldDB" id="A0A2M7QI83"/>
<sequence>LNKRKQTILLISLFLVFFIDQFYAIPTKLNQEIPTQIYNYLKDKPQGTVLEIPFTVRDGFQYIGFVHAIQPMAGQLIHGKPIIGGYLARVSDSVFDYYENLKFINYLTKIIDKGNYNPLKEKPKEPVISNFPYQIDEIKKELTSLNVKYIILKQDEIYTNVVQELIVASDYRPIFKDGQYKVYEN</sequence>